<keyword evidence="9" id="KW-0028">Amino-acid biosynthesis</keyword>
<evidence type="ECO:0000256" key="9">
    <source>
        <dbReference type="RuleBase" id="RU004517"/>
    </source>
</evidence>
<dbReference type="InterPro" id="IPR036038">
    <property type="entry name" value="Aminotransferase-like"/>
</dbReference>
<keyword evidence="9" id="KW-0100">Branched-chain amino acid biosynthesis</keyword>
<evidence type="ECO:0000313" key="10">
    <source>
        <dbReference type="Proteomes" id="UP000813463"/>
    </source>
</evidence>
<dbReference type="GO" id="GO:0009082">
    <property type="term" value="P:branched-chain amino acid biosynthetic process"/>
    <property type="evidence" value="ECO:0007669"/>
    <property type="project" value="UniProtKB-KW"/>
</dbReference>
<dbReference type="GO" id="GO:0005737">
    <property type="term" value="C:cytoplasm"/>
    <property type="evidence" value="ECO:0007669"/>
    <property type="project" value="UniProtKB-ARBA"/>
</dbReference>
<evidence type="ECO:0000256" key="2">
    <source>
        <dbReference type="ARBA" id="ARBA00009320"/>
    </source>
</evidence>
<keyword evidence="3 9" id="KW-0032">Aminotransferase</keyword>
<evidence type="ECO:0000256" key="8">
    <source>
        <dbReference type="RuleBase" id="RU004516"/>
    </source>
</evidence>
<evidence type="ECO:0000313" key="11">
    <source>
        <dbReference type="RefSeq" id="XP_021860434.2"/>
    </source>
</evidence>
<dbReference type="InterPro" id="IPR043132">
    <property type="entry name" value="BCAT-like_C"/>
</dbReference>
<dbReference type="EC" id="2.6.1.42" evidence="9"/>
<evidence type="ECO:0000256" key="4">
    <source>
        <dbReference type="ARBA" id="ARBA00022679"/>
    </source>
</evidence>
<dbReference type="CDD" id="cd01557">
    <property type="entry name" value="BCAT_beta_family"/>
    <property type="match status" value="1"/>
</dbReference>
<comment type="catalytic activity">
    <reaction evidence="9">
        <text>L-leucine + 2-oxoglutarate = 4-methyl-2-oxopentanoate + L-glutamate</text>
        <dbReference type="Rhea" id="RHEA:18321"/>
        <dbReference type="ChEBI" id="CHEBI:16810"/>
        <dbReference type="ChEBI" id="CHEBI:17865"/>
        <dbReference type="ChEBI" id="CHEBI:29985"/>
        <dbReference type="ChEBI" id="CHEBI:57427"/>
        <dbReference type="EC" id="2.6.1.42"/>
    </reaction>
</comment>
<dbReference type="InterPro" id="IPR001544">
    <property type="entry name" value="Aminotrans_IV"/>
</dbReference>
<dbReference type="InterPro" id="IPR033939">
    <property type="entry name" value="BCAT_family"/>
</dbReference>
<proteinExistence type="inferred from homology"/>
<reference evidence="11" key="2">
    <citation type="submission" date="2025-08" db="UniProtKB">
        <authorList>
            <consortium name="RefSeq"/>
        </authorList>
    </citation>
    <scope>IDENTIFICATION</scope>
    <source>
        <tissue evidence="11">Leaf</tissue>
    </source>
</reference>
<dbReference type="PIRSF" id="PIRSF006468">
    <property type="entry name" value="BCAT1"/>
    <property type="match status" value="1"/>
</dbReference>
<dbReference type="GO" id="GO:0008652">
    <property type="term" value="P:amino acid biosynthetic process"/>
    <property type="evidence" value="ECO:0007669"/>
    <property type="project" value="UniProtKB-KW"/>
</dbReference>
<dbReference type="GeneID" id="110799474"/>
<dbReference type="NCBIfam" id="TIGR01123">
    <property type="entry name" value="ilvE_II"/>
    <property type="match status" value="1"/>
</dbReference>
<gene>
    <name evidence="11" type="primary">LOC110799474</name>
</gene>
<dbReference type="InterPro" id="IPR005786">
    <property type="entry name" value="B_amino_transII"/>
</dbReference>
<sequence length="359" mass="39311">MAHAATSSPISSALSHARSENGYTEIDWDKLGFGLTPTDYMYVMKCSRDEEFTEGQLIPYGNIELSPAACVLNYGQGLFEGLKAMRRENGKLVLFRADQNALRMRIGAERVCMPSPSVDQFIDAVKQTALANKRWIPPPGKGSLYLRPLLLGTGAVLGVAPAPEYTFLIYASPVRNYFKEGNAALNLYVEDQFDRASRGGAGGVKSITNYAPGLKPLERAKKNGYSDVLYLDSESGKYIEEVSTCNIFVVKDSIISTPPTKGTILPGVTRKSIVEIALENGFKVEERQIAVEELLEADEAFCTGTAVVMVPVGSVTYKGKRVDYQATNANSMCKRLMSLYSGIQNGLIEDKKGWIIEIN</sequence>
<comment type="catalytic activity">
    <reaction evidence="9">
        <text>L-isoleucine + 2-oxoglutarate = (S)-3-methyl-2-oxopentanoate + L-glutamate</text>
        <dbReference type="Rhea" id="RHEA:24801"/>
        <dbReference type="ChEBI" id="CHEBI:16810"/>
        <dbReference type="ChEBI" id="CHEBI:29985"/>
        <dbReference type="ChEBI" id="CHEBI:35146"/>
        <dbReference type="ChEBI" id="CHEBI:58045"/>
        <dbReference type="EC" id="2.6.1.42"/>
    </reaction>
</comment>
<accession>A0A9R0J5S2</accession>
<dbReference type="GO" id="GO:0004084">
    <property type="term" value="F:branched-chain-amino-acid transaminase activity"/>
    <property type="evidence" value="ECO:0000318"/>
    <property type="project" value="GO_Central"/>
</dbReference>
<dbReference type="PANTHER" id="PTHR42825">
    <property type="entry name" value="AMINO ACID AMINOTRANSFERASE"/>
    <property type="match status" value="1"/>
</dbReference>
<evidence type="ECO:0000256" key="7">
    <source>
        <dbReference type="RuleBase" id="RU004106"/>
    </source>
</evidence>
<dbReference type="RefSeq" id="XP_021860434.2">
    <property type="nucleotide sequence ID" value="XM_022004742.2"/>
</dbReference>
<reference evidence="10" key="1">
    <citation type="journal article" date="2021" name="Nat. Commun.">
        <title>Genomic analyses provide insights into spinach domestication and the genetic basis of agronomic traits.</title>
        <authorList>
            <person name="Cai X."/>
            <person name="Sun X."/>
            <person name="Xu C."/>
            <person name="Sun H."/>
            <person name="Wang X."/>
            <person name="Ge C."/>
            <person name="Zhang Z."/>
            <person name="Wang Q."/>
            <person name="Fei Z."/>
            <person name="Jiao C."/>
            <person name="Wang Q."/>
        </authorList>
    </citation>
    <scope>NUCLEOTIDE SEQUENCE [LARGE SCALE GENOMIC DNA]</scope>
    <source>
        <strain evidence="10">cv. Varoflay</strain>
    </source>
</reference>
<evidence type="ECO:0000256" key="1">
    <source>
        <dbReference type="ARBA" id="ARBA00001933"/>
    </source>
</evidence>
<comment type="similarity">
    <text evidence="2 7">Belongs to the class-IV pyridoxal-phosphate-dependent aminotransferase family.</text>
</comment>
<name>A0A9R0J5S2_SPIOL</name>
<keyword evidence="5 8" id="KW-0663">Pyridoxal phosphate</keyword>
<dbReference type="AlphaFoldDB" id="A0A9R0J5S2"/>
<dbReference type="InterPro" id="IPR018300">
    <property type="entry name" value="Aminotrans_IV_CS"/>
</dbReference>
<dbReference type="Pfam" id="PF01063">
    <property type="entry name" value="Aminotran_4"/>
    <property type="match status" value="1"/>
</dbReference>
<dbReference type="PROSITE" id="PS00770">
    <property type="entry name" value="AA_TRANSFER_CLASS_4"/>
    <property type="match status" value="1"/>
</dbReference>
<dbReference type="Gene3D" id="3.20.10.10">
    <property type="entry name" value="D-amino Acid Aminotransferase, subunit A, domain 2"/>
    <property type="match status" value="1"/>
</dbReference>
<dbReference type="NCBIfam" id="NF009897">
    <property type="entry name" value="PRK13357.1"/>
    <property type="match status" value="1"/>
</dbReference>
<organism evidence="10 11">
    <name type="scientific">Spinacia oleracea</name>
    <name type="common">Spinach</name>
    <dbReference type="NCBI Taxonomy" id="3562"/>
    <lineage>
        <taxon>Eukaryota</taxon>
        <taxon>Viridiplantae</taxon>
        <taxon>Streptophyta</taxon>
        <taxon>Embryophyta</taxon>
        <taxon>Tracheophyta</taxon>
        <taxon>Spermatophyta</taxon>
        <taxon>Magnoliopsida</taxon>
        <taxon>eudicotyledons</taxon>
        <taxon>Gunneridae</taxon>
        <taxon>Pentapetalae</taxon>
        <taxon>Caryophyllales</taxon>
        <taxon>Chenopodiaceae</taxon>
        <taxon>Chenopodioideae</taxon>
        <taxon>Anserineae</taxon>
        <taxon>Spinacia</taxon>
    </lineage>
</organism>
<dbReference type="PANTHER" id="PTHR42825:SF29">
    <property type="entry name" value="BRANCHED-CHAIN-AMINO-ACID AMINOTRANSFERASE"/>
    <property type="match status" value="1"/>
</dbReference>
<dbReference type="InterPro" id="IPR043131">
    <property type="entry name" value="BCAT-like_N"/>
</dbReference>
<protein>
    <recommendedName>
        <fullName evidence="9">Branched-chain-amino-acid aminotransferase</fullName>
        <ecNumber evidence="9">2.6.1.42</ecNumber>
    </recommendedName>
</protein>
<comment type="catalytic activity">
    <reaction evidence="9">
        <text>L-valine + 2-oxoglutarate = 3-methyl-2-oxobutanoate + L-glutamate</text>
        <dbReference type="Rhea" id="RHEA:24813"/>
        <dbReference type="ChEBI" id="CHEBI:11851"/>
        <dbReference type="ChEBI" id="CHEBI:16810"/>
        <dbReference type="ChEBI" id="CHEBI:29985"/>
        <dbReference type="ChEBI" id="CHEBI:57762"/>
        <dbReference type="EC" id="2.6.1.42"/>
    </reaction>
</comment>
<dbReference type="KEGG" id="soe:110799474"/>
<evidence type="ECO:0000256" key="6">
    <source>
        <dbReference type="PIRSR" id="PIRSR006468-1"/>
    </source>
</evidence>
<keyword evidence="10" id="KW-1185">Reference proteome</keyword>
<comment type="cofactor">
    <cofactor evidence="1 8">
        <name>pyridoxal 5'-phosphate</name>
        <dbReference type="ChEBI" id="CHEBI:597326"/>
    </cofactor>
</comment>
<feature type="modified residue" description="N6-(pyridoxal phosphate)lysine" evidence="6">
    <location>
        <position position="205"/>
    </location>
</feature>
<keyword evidence="4 9" id="KW-0808">Transferase</keyword>
<evidence type="ECO:0000256" key="5">
    <source>
        <dbReference type="ARBA" id="ARBA00022898"/>
    </source>
</evidence>
<evidence type="ECO:0000256" key="3">
    <source>
        <dbReference type="ARBA" id="ARBA00022576"/>
    </source>
</evidence>
<dbReference type="Proteomes" id="UP000813463">
    <property type="component" value="Chromosome 2"/>
</dbReference>
<dbReference type="SUPFAM" id="SSF56752">
    <property type="entry name" value="D-aminoacid aminotransferase-like PLP-dependent enzymes"/>
    <property type="match status" value="1"/>
</dbReference>
<dbReference type="Gene3D" id="3.30.470.10">
    <property type="match status" value="1"/>
</dbReference>